<evidence type="ECO:0000313" key="3">
    <source>
        <dbReference type="Proteomes" id="UP000183107"/>
    </source>
</evidence>
<feature type="domain" description="DUF3644" evidence="1">
    <location>
        <begin position="16"/>
        <end position="198"/>
    </location>
</feature>
<proteinExistence type="predicted"/>
<reference evidence="3" key="1">
    <citation type="submission" date="2016-10" db="EMBL/GenBank/DDBJ databases">
        <authorList>
            <person name="Varghese N."/>
        </authorList>
    </citation>
    <scope>NUCLEOTIDE SEQUENCE [LARGE SCALE GENOMIC DNA]</scope>
    <source>
        <strain evidence="3">Nsp8</strain>
    </source>
</reference>
<name>A0A1I5B3B1_9PROT</name>
<accession>A0A1I5B3B1</accession>
<protein>
    <recommendedName>
        <fullName evidence="1">DUF3644 domain-containing protein</fullName>
    </recommendedName>
</protein>
<organism evidence="2 3">
    <name type="scientific">Nitrosospira briensis</name>
    <dbReference type="NCBI Taxonomy" id="35799"/>
    <lineage>
        <taxon>Bacteria</taxon>
        <taxon>Pseudomonadati</taxon>
        <taxon>Pseudomonadota</taxon>
        <taxon>Betaproteobacteria</taxon>
        <taxon>Nitrosomonadales</taxon>
        <taxon>Nitrosomonadaceae</taxon>
        <taxon>Nitrosospira</taxon>
    </lineage>
</organism>
<sequence length="327" mass="37822">MSTAKRVRRIFSIKEELLKKSREAALAAVQIFNNPNVTFKSETYIVLMNIAWTYLLHAYYRAEQVDYRYFIQGIKRKQYSRTKNGAFKHWELERCLNEGQCPLEREVVQNLKFLIGLRHEIEHQMTTRIDDLLSARFQACCINYHDAAASLFGEEYGIAKHLAVSLQFSSLSQEQVDTLEQQEGLPRHIKQYIEGFDGALAPDEFGSAKFAYRVIFVPKTTNHPNQADQVITFIKADSELAKGINATYSVIRETERPKWLPTQIVTKIKMDGFPKFGMAQHTDLWKSCEAKNPAKGFGVQVAKTWYWYDSWLAYVRKYCTDNSGTNQ</sequence>
<keyword evidence="3" id="KW-1185">Reference proteome</keyword>
<gene>
    <name evidence="2" type="ORF">SAMN05216386_1647</name>
</gene>
<dbReference type="EMBL" id="FOVJ01000002">
    <property type="protein sequence ID" value="SFN69206.1"/>
    <property type="molecule type" value="Genomic_DNA"/>
</dbReference>
<evidence type="ECO:0000313" key="2">
    <source>
        <dbReference type="EMBL" id="SFN69206.1"/>
    </source>
</evidence>
<dbReference type="RefSeq" id="WP_074796430.1">
    <property type="nucleotide sequence ID" value="NZ_FOVJ01000002.1"/>
</dbReference>
<dbReference type="InterPro" id="IPR022104">
    <property type="entry name" value="DUF3644"/>
</dbReference>
<dbReference type="OrthoDB" id="1551227at2"/>
<dbReference type="Pfam" id="PF12358">
    <property type="entry name" value="DUF3644"/>
    <property type="match status" value="1"/>
</dbReference>
<evidence type="ECO:0000259" key="1">
    <source>
        <dbReference type="Pfam" id="PF12358"/>
    </source>
</evidence>
<dbReference type="AlphaFoldDB" id="A0A1I5B3B1"/>
<dbReference type="Proteomes" id="UP000183107">
    <property type="component" value="Unassembled WGS sequence"/>
</dbReference>